<reference evidence="2 3" key="1">
    <citation type="submission" date="2017-07" db="EMBL/GenBank/DDBJ databases">
        <title>Draft whole genome sequences of clinical Proprionibacteriaceae strains.</title>
        <authorList>
            <person name="Bernier A.-M."/>
            <person name="Bernard K."/>
            <person name="Domingo M.-C."/>
        </authorList>
    </citation>
    <scope>NUCLEOTIDE SEQUENCE [LARGE SCALE GENOMIC DNA]</scope>
    <source>
        <strain evidence="2 3">NML 030167</strain>
    </source>
</reference>
<dbReference type="PANTHER" id="PTHR23088:SF27">
    <property type="entry name" value="DEAMINATED GLUTATHIONE AMIDASE"/>
    <property type="match status" value="1"/>
</dbReference>
<proteinExistence type="inferred from homology"/>
<evidence type="ECO:0000256" key="1">
    <source>
        <dbReference type="ARBA" id="ARBA00010613"/>
    </source>
</evidence>
<dbReference type="Pfam" id="PF00795">
    <property type="entry name" value="CN_hydrolase"/>
    <property type="match status" value="1"/>
</dbReference>
<dbReference type="EMBL" id="NMVO01000013">
    <property type="protein sequence ID" value="OYO13615.1"/>
    <property type="molecule type" value="Genomic_DNA"/>
</dbReference>
<dbReference type="Proteomes" id="UP000215896">
    <property type="component" value="Unassembled WGS sequence"/>
</dbReference>
<protein>
    <submittedName>
        <fullName evidence="2">Hydrolase</fullName>
    </submittedName>
</protein>
<keyword evidence="2" id="KW-0378">Hydrolase</keyword>
<gene>
    <name evidence="2" type="ORF">CGZ94_11675</name>
</gene>
<sequence length="265" mass="27609">MKVAIAQISSGREVADNLRLVAEQTTAAADRGAELVVFPEATMRAFGNNLTEIAEPIDGPFGQEVSRIAQEAGITVVVGMFTPGSEGKVRNTLLVAGPDGERIGYDKIHLYDAFGFAESDTVDAGSEAVRIPIGDATVGLSICYDVRFPQLYIDHARAGAQVVVVSASWGAGPGKLEQWKLVTQARGVDATAFVVASAQADPKASGVDARPGAPTGVGHSQVISPFGEVLAEAGAGSELLVVDLDLDRVAEARRSLPVLENARLS</sequence>
<keyword evidence="3" id="KW-1185">Reference proteome</keyword>
<dbReference type="InterPro" id="IPR001110">
    <property type="entry name" value="UPF0012_CS"/>
</dbReference>
<dbReference type="RefSeq" id="WP_094405707.1">
    <property type="nucleotide sequence ID" value="NZ_NMVO01000013.1"/>
</dbReference>
<dbReference type="OrthoDB" id="9811121at2"/>
<comment type="caution">
    <text evidence="2">The sequence shown here is derived from an EMBL/GenBank/DDBJ whole genome shotgun (WGS) entry which is preliminary data.</text>
</comment>
<dbReference type="GO" id="GO:0016787">
    <property type="term" value="F:hydrolase activity"/>
    <property type="evidence" value="ECO:0007669"/>
    <property type="project" value="UniProtKB-KW"/>
</dbReference>
<name>A0A255GCN7_9ACTN</name>
<dbReference type="PANTHER" id="PTHR23088">
    <property type="entry name" value="NITRILASE-RELATED"/>
    <property type="match status" value="1"/>
</dbReference>
<organism evidence="2 3">
    <name type="scientific">Enemella evansiae</name>
    <dbReference type="NCBI Taxonomy" id="2016499"/>
    <lineage>
        <taxon>Bacteria</taxon>
        <taxon>Bacillati</taxon>
        <taxon>Actinomycetota</taxon>
        <taxon>Actinomycetes</taxon>
        <taxon>Propionibacteriales</taxon>
        <taxon>Propionibacteriaceae</taxon>
        <taxon>Enemella</taxon>
    </lineage>
</organism>
<evidence type="ECO:0000313" key="2">
    <source>
        <dbReference type="EMBL" id="OYO13615.1"/>
    </source>
</evidence>
<dbReference type="Gene3D" id="3.60.110.10">
    <property type="entry name" value="Carbon-nitrogen hydrolase"/>
    <property type="match status" value="1"/>
</dbReference>
<dbReference type="SUPFAM" id="SSF56317">
    <property type="entry name" value="Carbon-nitrogen hydrolase"/>
    <property type="match status" value="1"/>
</dbReference>
<accession>A0A4R6LMC4</accession>
<dbReference type="InterPro" id="IPR036526">
    <property type="entry name" value="C-N_Hydrolase_sf"/>
</dbReference>
<comment type="similarity">
    <text evidence="1">Belongs to the carbon-nitrogen hydrolase superfamily. NIT1/NIT2 family.</text>
</comment>
<dbReference type="PROSITE" id="PS50263">
    <property type="entry name" value="CN_HYDROLASE"/>
    <property type="match status" value="1"/>
</dbReference>
<dbReference type="InterPro" id="IPR003010">
    <property type="entry name" value="C-N_Hydrolase"/>
</dbReference>
<accession>A0A255GCN7</accession>
<dbReference type="PROSITE" id="PS01227">
    <property type="entry name" value="UPF0012"/>
    <property type="match status" value="1"/>
</dbReference>
<dbReference type="CDD" id="cd07581">
    <property type="entry name" value="nitrilase_3"/>
    <property type="match status" value="1"/>
</dbReference>
<dbReference type="AlphaFoldDB" id="A0A255GCN7"/>
<evidence type="ECO:0000313" key="3">
    <source>
        <dbReference type="Proteomes" id="UP000215896"/>
    </source>
</evidence>